<reference evidence="1" key="1">
    <citation type="submission" date="2020-05" db="EMBL/GenBank/DDBJ databases">
        <authorList>
            <person name="Chiriac C."/>
            <person name="Salcher M."/>
            <person name="Ghai R."/>
            <person name="Kavagutti S V."/>
        </authorList>
    </citation>
    <scope>NUCLEOTIDE SEQUENCE</scope>
</reference>
<organism evidence="1">
    <name type="scientific">uncultured Caudovirales phage</name>
    <dbReference type="NCBI Taxonomy" id="2100421"/>
    <lineage>
        <taxon>Viruses</taxon>
        <taxon>Duplodnaviria</taxon>
        <taxon>Heunggongvirae</taxon>
        <taxon>Uroviricota</taxon>
        <taxon>Caudoviricetes</taxon>
        <taxon>Peduoviridae</taxon>
        <taxon>Maltschvirus</taxon>
        <taxon>Maltschvirus maltsch</taxon>
    </lineage>
</organism>
<evidence type="ECO:0000313" key="1">
    <source>
        <dbReference type="EMBL" id="CAB5221641.1"/>
    </source>
</evidence>
<gene>
    <name evidence="1" type="ORF">UFOVP240_229</name>
</gene>
<proteinExistence type="predicted"/>
<accession>A0A6J7WUI0</accession>
<protein>
    <submittedName>
        <fullName evidence="1">Uncharacterized protein</fullName>
    </submittedName>
</protein>
<dbReference type="EMBL" id="LR798293">
    <property type="protein sequence ID" value="CAB5221641.1"/>
    <property type="molecule type" value="Genomic_DNA"/>
</dbReference>
<sequence>MNKTLLSLLIISSIASAEEVRVIGYGATYNSALENAKTQALEKGASTFIIGENRARNGRVTEEIDQYNGGVIKTYKIVSRNSTPVGYEVEIIADVVPKNNSMKRSSGSSLGIDFEDYDKRERVVRHLDNVTTAIRADVMPTSHKIGRYETTVYTNVILSWQPKWISDMKSFASVVNQKGNTNNNIRDRVTGSAISYSMTAFGPIGALASLGVYNATKPNEQPINQNMMVCFSGNDCSSIDVDMTLPRNPKLVLVADVGGEEVILYEQFLDMKMYRYVPAGETVSNSIFKSYNVRYNQPALLIDERQQTVPVAFTVTNDVIRNVSNVNVFLR</sequence>
<name>A0A6J7WUI0_9CAUD</name>